<evidence type="ECO:0000313" key="2">
    <source>
        <dbReference type="Proteomes" id="UP000026915"/>
    </source>
</evidence>
<gene>
    <name evidence="1" type="ORF">TCM_017855</name>
</gene>
<name>A0A061EF37_THECC</name>
<protein>
    <submittedName>
        <fullName evidence="1">Uncharacterized protein</fullName>
    </submittedName>
</protein>
<organism evidence="1 2">
    <name type="scientific">Theobroma cacao</name>
    <name type="common">Cacao</name>
    <name type="synonym">Cocoa</name>
    <dbReference type="NCBI Taxonomy" id="3641"/>
    <lineage>
        <taxon>Eukaryota</taxon>
        <taxon>Viridiplantae</taxon>
        <taxon>Streptophyta</taxon>
        <taxon>Embryophyta</taxon>
        <taxon>Tracheophyta</taxon>
        <taxon>Spermatophyta</taxon>
        <taxon>Magnoliopsida</taxon>
        <taxon>eudicotyledons</taxon>
        <taxon>Gunneridae</taxon>
        <taxon>Pentapetalae</taxon>
        <taxon>rosids</taxon>
        <taxon>malvids</taxon>
        <taxon>Malvales</taxon>
        <taxon>Malvaceae</taxon>
        <taxon>Byttnerioideae</taxon>
        <taxon>Theobroma</taxon>
    </lineage>
</organism>
<sequence>MNCVLIICAYGSNGDQGCEELLSCMWNSRLLDVSRPQSVIYTWQDHGLIYVARPQVNISGCNHLISPMSTNIVETAMAIRIQWKRASQMLLHGRKSTG</sequence>
<dbReference type="EMBL" id="CM001882">
    <property type="protein sequence ID" value="EOY03213.1"/>
    <property type="molecule type" value="Genomic_DNA"/>
</dbReference>
<dbReference type="Proteomes" id="UP000026915">
    <property type="component" value="Chromosome 4"/>
</dbReference>
<dbReference type="Gramene" id="EOY03213">
    <property type="protein sequence ID" value="EOY03213"/>
    <property type="gene ID" value="TCM_017855"/>
</dbReference>
<proteinExistence type="predicted"/>
<evidence type="ECO:0000313" key="1">
    <source>
        <dbReference type="EMBL" id="EOY03213.1"/>
    </source>
</evidence>
<dbReference type="HOGENOM" id="CLU_2337778_0_0_1"/>
<dbReference type="InParanoid" id="A0A061EF37"/>
<accession>A0A061EF37</accession>
<dbReference type="AlphaFoldDB" id="A0A061EF37"/>
<reference evidence="1 2" key="1">
    <citation type="journal article" date="2013" name="Genome Biol.">
        <title>The genome sequence of the most widely cultivated cacao type and its use to identify candidate genes regulating pod color.</title>
        <authorList>
            <person name="Motamayor J.C."/>
            <person name="Mockaitis K."/>
            <person name="Schmutz J."/>
            <person name="Haiminen N."/>
            <person name="Iii D.L."/>
            <person name="Cornejo O."/>
            <person name="Findley S.D."/>
            <person name="Zheng P."/>
            <person name="Utro F."/>
            <person name="Royaert S."/>
            <person name="Saski C."/>
            <person name="Jenkins J."/>
            <person name="Podicheti R."/>
            <person name="Zhao M."/>
            <person name="Scheffler B.E."/>
            <person name="Stack J.C."/>
            <person name="Feltus F.A."/>
            <person name="Mustiga G.M."/>
            <person name="Amores F."/>
            <person name="Phillips W."/>
            <person name="Marelli J.P."/>
            <person name="May G.D."/>
            <person name="Shapiro H."/>
            <person name="Ma J."/>
            <person name="Bustamante C.D."/>
            <person name="Schnell R.J."/>
            <person name="Main D."/>
            <person name="Gilbert D."/>
            <person name="Parida L."/>
            <person name="Kuhn D.N."/>
        </authorList>
    </citation>
    <scope>NUCLEOTIDE SEQUENCE [LARGE SCALE GENOMIC DNA]</scope>
    <source>
        <strain evidence="2">cv. Matina 1-6</strain>
    </source>
</reference>
<keyword evidence="2" id="KW-1185">Reference proteome</keyword>